<dbReference type="Proteomes" id="UP000283530">
    <property type="component" value="Unassembled WGS sequence"/>
</dbReference>
<dbReference type="EMBL" id="QPKB01000009">
    <property type="protein sequence ID" value="RWR93119.1"/>
    <property type="molecule type" value="Genomic_DNA"/>
</dbReference>
<dbReference type="OrthoDB" id="1898716at2759"/>
<reference evidence="1 2" key="1">
    <citation type="journal article" date="2019" name="Nat. Plants">
        <title>Stout camphor tree genome fills gaps in understanding of flowering plant genome evolution.</title>
        <authorList>
            <person name="Chaw S.M."/>
            <person name="Liu Y.C."/>
            <person name="Wu Y.W."/>
            <person name="Wang H.Y."/>
            <person name="Lin C.I."/>
            <person name="Wu C.S."/>
            <person name="Ke H.M."/>
            <person name="Chang L.Y."/>
            <person name="Hsu C.Y."/>
            <person name="Yang H.T."/>
            <person name="Sudianto E."/>
            <person name="Hsu M.H."/>
            <person name="Wu K.P."/>
            <person name="Wang L.N."/>
            <person name="Leebens-Mack J.H."/>
            <person name="Tsai I.J."/>
        </authorList>
    </citation>
    <scope>NUCLEOTIDE SEQUENCE [LARGE SCALE GENOMIC DNA]</scope>
    <source>
        <strain evidence="2">cv. Chaw 1501</strain>
        <tissue evidence="1">Young leaves</tissue>
    </source>
</reference>
<keyword evidence="2" id="KW-1185">Reference proteome</keyword>
<dbReference type="AlphaFoldDB" id="A0A443PQS6"/>
<sequence>MGRVKLKMKRLENIYKRSAGDLLEKNIRDPEEDLVVCILTESSNVSLLFGYCFSAQTIEELSNHSKLLQSQLSEIHKRLSYWSDPDKINDIDHIRAMEESLKESLSRIRSHKFQNGIHLPLGMEGEQEAQPMSWLHNSDSQHMMLSEDPNLLPQRAFLFCLNIPAGGVHVSVIQIIHPVATLWMFNGTGLFLIDNLNWWLKLNMDH</sequence>
<organism evidence="1 2">
    <name type="scientific">Cinnamomum micranthum f. kanehirae</name>
    <dbReference type="NCBI Taxonomy" id="337451"/>
    <lineage>
        <taxon>Eukaryota</taxon>
        <taxon>Viridiplantae</taxon>
        <taxon>Streptophyta</taxon>
        <taxon>Embryophyta</taxon>
        <taxon>Tracheophyta</taxon>
        <taxon>Spermatophyta</taxon>
        <taxon>Magnoliopsida</taxon>
        <taxon>Magnoliidae</taxon>
        <taxon>Laurales</taxon>
        <taxon>Lauraceae</taxon>
        <taxon>Cinnamomum</taxon>
    </lineage>
</organism>
<gene>
    <name evidence="1" type="ORF">CKAN_02235400</name>
</gene>
<evidence type="ECO:0000313" key="1">
    <source>
        <dbReference type="EMBL" id="RWR93119.1"/>
    </source>
</evidence>
<accession>A0A443PQS6</accession>
<evidence type="ECO:0000313" key="2">
    <source>
        <dbReference type="Proteomes" id="UP000283530"/>
    </source>
</evidence>
<protein>
    <submittedName>
        <fullName evidence="1">Agamous-like MADS-box protein AGL65 isoform X1</fullName>
    </submittedName>
</protein>
<proteinExistence type="predicted"/>
<name>A0A443PQS6_9MAGN</name>
<comment type="caution">
    <text evidence="1">The sequence shown here is derived from an EMBL/GenBank/DDBJ whole genome shotgun (WGS) entry which is preliminary data.</text>
</comment>